<feature type="compositionally biased region" description="Basic residues" evidence="11">
    <location>
        <begin position="533"/>
        <end position="543"/>
    </location>
</feature>
<feature type="compositionally biased region" description="Low complexity" evidence="11">
    <location>
        <begin position="520"/>
        <end position="530"/>
    </location>
</feature>
<evidence type="ECO:0000256" key="9">
    <source>
        <dbReference type="ARBA" id="ARBA00048988"/>
    </source>
</evidence>
<dbReference type="PANTHER" id="PTHR11070:SF59">
    <property type="entry name" value="DNA 3'-5' HELICASE"/>
    <property type="match status" value="1"/>
</dbReference>
<evidence type="ECO:0000313" key="15">
    <source>
        <dbReference type="Proteomes" id="UP000516117"/>
    </source>
</evidence>
<evidence type="ECO:0000256" key="3">
    <source>
        <dbReference type="ARBA" id="ARBA00022801"/>
    </source>
</evidence>
<feature type="domain" description="UvrD-like helicase C-terminal" evidence="13">
    <location>
        <begin position="302"/>
        <end position="576"/>
    </location>
</feature>
<feature type="domain" description="UvrD-like helicase ATP-binding" evidence="12">
    <location>
        <begin position="14"/>
        <end position="301"/>
    </location>
</feature>
<feature type="region of interest" description="Disordered" evidence="11">
    <location>
        <begin position="520"/>
        <end position="576"/>
    </location>
</feature>
<dbReference type="GO" id="GO:0000725">
    <property type="term" value="P:recombinational repair"/>
    <property type="evidence" value="ECO:0007669"/>
    <property type="project" value="TreeGrafter"/>
</dbReference>
<dbReference type="PROSITE" id="PS51217">
    <property type="entry name" value="UVRD_HELICASE_CTER"/>
    <property type="match status" value="1"/>
</dbReference>
<keyword evidence="4 10" id="KW-0347">Helicase</keyword>
<evidence type="ECO:0000313" key="14">
    <source>
        <dbReference type="EMBL" id="QNP56887.1"/>
    </source>
</evidence>
<keyword evidence="2 10" id="KW-0547">Nucleotide-binding</keyword>
<dbReference type="RefSeq" id="WP_187721986.1">
    <property type="nucleotide sequence ID" value="NZ_CP060789.1"/>
</dbReference>
<dbReference type="InterPro" id="IPR014017">
    <property type="entry name" value="DNA_helicase_UvrD-like_C"/>
</dbReference>
<dbReference type="PANTHER" id="PTHR11070">
    <property type="entry name" value="UVRD / RECB / PCRA DNA HELICASE FAMILY MEMBER"/>
    <property type="match status" value="1"/>
</dbReference>
<protein>
    <recommendedName>
        <fullName evidence="8">DNA 3'-5' helicase</fullName>
        <ecNumber evidence="8">5.6.2.4</ecNumber>
    </recommendedName>
</protein>
<evidence type="ECO:0000256" key="2">
    <source>
        <dbReference type="ARBA" id="ARBA00022741"/>
    </source>
</evidence>
<comment type="catalytic activity">
    <reaction evidence="7">
        <text>Couples ATP hydrolysis with the unwinding of duplex DNA by translocating in the 3'-5' direction.</text>
        <dbReference type="EC" id="5.6.2.4"/>
    </reaction>
</comment>
<dbReference type="GO" id="GO:0033202">
    <property type="term" value="C:DNA helicase complex"/>
    <property type="evidence" value="ECO:0007669"/>
    <property type="project" value="TreeGrafter"/>
</dbReference>
<dbReference type="Gene3D" id="3.40.50.300">
    <property type="entry name" value="P-loop containing nucleotide triphosphate hydrolases"/>
    <property type="match status" value="2"/>
</dbReference>
<dbReference type="KEGG" id="tdf:H9L22_05975"/>
<dbReference type="InterPro" id="IPR013986">
    <property type="entry name" value="DExx_box_DNA_helicase_dom_sf"/>
</dbReference>
<proteinExistence type="inferred from homology"/>
<evidence type="ECO:0000256" key="11">
    <source>
        <dbReference type="SAM" id="MobiDB-lite"/>
    </source>
</evidence>
<dbReference type="PROSITE" id="PS51198">
    <property type="entry name" value="UVRD_HELICASE_ATP_BIND"/>
    <property type="match status" value="1"/>
</dbReference>
<evidence type="ECO:0000259" key="13">
    <source>
        <dbReference type="PROSITE" id="PS51217"/>
    </source>
</evidence>
<evidence type="ECO:0000256" key="1">
    <source>
        <dbReference type="ARBA" id="ARBA00009922"/>
    </source>
</evidence>
<dbReference type="GO" id="GO:0005524">
    <property type="term" value="F:ATP binding"/>
    <property type="evidence" value="ECO:0007669"/>
    <property type="project" value="UniProtKB-UniRule"/>
</dbReference>
<reference evidence="14 15" key="1">
    <citation type="submission" date="2020-08" db="EMBL/GenBank/DDBJ databases">
        <title>Genome sequence of Tessaracoccus defluvii JCM 17540T.</title>
        <authorList>
            <person name="Hyun D.-W."/>
            <person name="Bae J.-W."/>
        </authorList>
    </citation>
    <scope>NUCLEOTIDE SEQUENCE [LARGE SCALE GENOMIC DNA]</scope>
    <source>
        <strain evidence="14 15">JCM 17540</strain>
    </source>
</reference>
<keyword evidence="6" id="KW-0413">Isomerase</keyword>
<feature type="compositionally biased region" description="Basic and acidic residues" evidence="11">
    <location>
        <begin position="563"/>
        <end position="576"/>
    </location>
</feature>
<dbReference type="Gene3D" id="1.10.10.160">
    <property type="match status" value="1"/>
</dbReference>
<dbReference type="InterPro" id="IPR027417">
    <property type="entry name" value="P-loop_NTPase"/>
</dbReference>
<comment type="catalytic activity">
    <reaction evidence="9">
        <text>ATP + H2O = ADP + phosphate + H(+)</text>
        <dbReference type="Rhea" id="RHEA:13065"/>
        <dbReference type="ChEBI" id="CHEBI:15377"/>
        <dbReference type="ChEBI" id="CHEBI:15378"/>
        <dbReference type="ChEBI" id="CHEBI:30616"/>
        <dbReference type="ChEBI" id="CHEBI:43474"/>
        <dbReference type="ChEBI" id="CHEBI:456216"/>
        <dbReference type="EC" id="5.6.2.4"/>
    </reaction>
</comment>
<evidence type="ECO:0000259" key="12">
    <source>
        <dbReference type="PROSITE" id="PS51198"/>
    </source>
</evidence>
<accession>A0A7H0H8M1</accession>
<dbReference type="GO" id="GO:0005829">
    <property type="term" value="C:cytosol"/>
    <property type="evidence" value="ECO:0007669"/>
    <property type="project" value="TreeGrafter"/>
</dbReference>
<dbReference type="InterPro" id="IPR014016">
    <property type="entry name" value="UvrD-like_ATP-bd"/>
</dbReference>
<dbReference type="GO" id="GO:0016787">
    <property type="term" value="F:hydrolase activity"/>
    <property type="evidence" value="ECO:0007669"/>
    <property type="project" value="UniProtKB-UniRule"/>
</dbReference>
<evidence type="ECO:0000256" key="7">
    <source>
        <dbReference type="ARBA" id="ARBA00034617"/>
    </source>
</evidence>
<organism evidence="14 15">
    <name type="scientific">Tessaracoccus defluvii</name>
    <dbReference type="NCBI Taxonomy" id="1285901"/>
    <lineage>
        <taxon>Bacteria</taxon>
        <taxon>Bacillati</taxon>
        <taxon>Actinomycetota</taxon>
        <taxon>Actinomycetes</taxon>
        <taxon>Propionibacteriales</taxon>
        <taxon>Propionibacteriaceae</taxon>
        <taxon>Tessaracoccus</taxon>
    </lineage>
</organism>
<name>A0A7H0H8M1_9ACTN</name>
<keyword evidence="15" id="KW-1185">Reference proteome</keyword>
<dbReference type="AlphaFoldDB" id="A0A7H0H8M1"/>
<keyword evidence="5 10" id="KW-0067">ATP-binding</keyword>
<evidence type="ECO:0000256" key="4">
    <source>
        <dbReference type="ARBA" id="ARBA00022806"/>
    </source>
</evidence>
<evidence type="ECO:0000256" key="8">
    <source>
        <dbReference type="ARBA" id="ARBA00034808"/>
    </source>
</evidence>
<evidence type="ECO:0000256" key="6">
    <source>
        <dbReference type="ARBA" id="ARBA00023235"/>
    </source>
</evidence>
<dbReference type="Pfam" id="PF00580">
    <property type="entry name" value="UvrD-helicase"/>
    <property type="match status" value="1"/>
</dbReference>
<dbReference type="GO" id="GO:0043138">
    <property type="term" value="F:3'-5' DNA helicase activity"/>
    <property type="evidence" value="ECO:0007669"/>
    <property type="project" value="UniProtKB-EC"/>
</dbReference>
<dbReference type="SUPFAM" id="SSF52540">
    <property type="entry name" value="P-loop containing nucleoside triphosphate hydrolases"/>
    <property type="match status" value="1"/>
</dbReference>
<sequence>MEFRLLPPPQVIPPELTPEQRAVARLRSGMHVVLGGPGTGKTVTLAAAAADWVADGSGLDRLIVLAHSRAAAQTLRRDITRRLSTAQTGANVSTVHGFALGLMRRYLPHEDADWRLLRAPEQEARIRELLAAIPVEAWPEPLRPALKTRAFARQLRDALARARQLSLDAEGVLELAAEASDASFAAAARFMEAYLTVGDFSATLDYAELVYRTRLLLTEPEAASAVRAAFDAVLVDDAHESDPAQVALLADLARLGLPVVAFGDPQQRIGGYRGATATALADLAAVDGAVVHQLSDGFRCAEAVTGSLSALTSRLPARLRPPAPHPLRDGGRVTARIFDDESAEIAHVAAELRAAISEDGLNWSDLAVVTRAGRSQLSSVAKELIRLGVPVDVAGDEIALSEQPAVGTLLLALDVAARGARPEADEARLLLSSPLAGLDGVAQRRLARALLARHRSRAARRPCWPGAWGAGAAGGHRPARGCHRGHAVGAARGRQEAAGRRRRTAGGAVGVVGRHRLAGAAAGAGAAGEPPCRRRPRRHRGGLRARLPDGRPARRPRRAHLPGGDRRPGDPRRHGP</sequence>
<dbReference type="EMBL" id="CP060789">
    <property type="protein sequence ID" value="QNP56887.1"/>
    <property type="molecule type" value="Genomic_DNA"/>
</dbReference>
<keyword evidence="3 10" id="KW-0378">Hydrolase</keyword>
<dbReference type="GO" id="GO:0003677">
    <property type="term" value="F:DNA binding"/>
    <property type="evidence" value="ECO:0007669"/>
    <property type="project" value="InterPro"/>
</dbReference>
<gene>
    <name evidence="14" type="ORF">H9L22_05975</name>
</gene>
<feature type="binding site" evidence="10">
    <location>
        <begin position="35"/>
        <end position="42"/>
    </location>
    <ligand>
        <name>ATP</name>
        <dbReference type="ChEBI" id="CHEBI:30616"/>
    </ligand>
</feature>
<dbReference type="InterPro" id="IPR000212">
    <property type="entry name" value="DNA_helicase_UvrD/REP"/>
</dbReference>
<dbReference type="Proteomes" id="UP000516117">
    <property type="component" value="Chromosome"/>
</dbReference>
<feature type="region of interest" description="Disordered" evidence="11">
    <location>
        <begin position="490"/>
        <end position="509"/>
    </location>
</feature>
<evidence type="ECO:0000256" key="5">
    <source>
        <dbReference type="ARBA" id="ARBA00022840"/>
    </source>
</evidence>
<evidence type="ECO:0000256" key="10">
    <source>
        <dbReference type="PROSITE-ProRule" id="PRU00560"/>
    </source>
</evidence>
<dbReference type="EC" id="5.6.2.4" evidence="8"/>
<comment type="similarity">
    <text evidence="1">Belongs to the helicase family. UvrD subfamily.</text>
</comment>